<reference evidence="1 3" key="2">
    <citation type="journal article" date="2018" name="Plant J.">
        <title>The Physcomitrella patens chromosome-scale assembly reveals moss genome structure and evolution.</title>
        <authorList>
            <person name="Lang D."/>
            <person name="Ullrich K.K."/>
            <person name="Murat F."/>
            <person name="Fuchs J."/>
            <person name="Jenkins J."/>
            <person name="Haas F.B."/>
            <person name="Piednoel M."/>
            <person name="Gundlach H."/>
            <person name="Van Bel M."/>
            <person name="Meyberg R."/>
            <person name="Vives C."/>
            <person name="Morata J."/>
            <person name="Symeonidi A."/>
            <person name="Hiss M."/>
            <person name="Muchero W."/>
            <person name="Kamisugi Y."/>
            <person name="Saleh O."/>
            <person name="Blanc G."/>
            <person name="Decker E.L."/>
            <person name="van Gessel N."/>
            <person name="Grimwood J."/>
            <person name="Hayes R.D."/>
            <person name="Graham S.W."/>
            <person name="Gunter L.E."/>
            <person name="McDaniel S.F."/>
            <person name="Hoernstein S.N.W."/>
            <person name="Larsson A."/>
            <person name="Li F.W."/>
            <person name="Perroud P.F."/>
            <person name="Phillips J."/>
            <person name="Ranjan P."/>
            <person name="Rokshar D.S."/>
            <person name="Rothfels C.J."/>
            <person name="Schneider L."/>
            <person name="Shu S."/>
            <person name="Stevenson D.W."/>
            <person name="Thummler F."/>
            <person name="Tillich M."/>
            <person name="Villarreal Aguilar J.C."/>
            <person name="Widiez T."/>
            <person name="Wong G.K."/>
            <person name="Wymore A."/>
            <person name="Zhang Y."/>
            <person name="Zimmer A.D."/>
            <person name="Quatrano R.S."/>
            <person name="Mayer K.F.X."/>
            <person name="Goodstein D."/>
            <person name="Casacuberta J.M."/>
            <person name="Vandepoele K."/>
            <person name="Reski R."/>
            <person name="Cuming A.C."/>
            <person name="Tuskan G.A."/>
            <person name="Maumus F."/>
            <person name="Salse J."/>
            <person name="Schmutz J."/>
            <person name="Rensing S.A."/>
        </authorList>
    </citation>
    <scope>NUCLEOTIDE SEQUENCE [LARGE SCALE GENOMIC DNA]</scope>
    <source>
        <strain evidence="2 3">cv. Gransden 2004</strain>
    </source>
</reference>
<evidence type="ECO:0000313" key="1">
    <source>
        <dbReference type="EMBL" id="PNR54285.1"/>
    </source>
</evidence>
<dbReference type="Proteomes" id="UP000006727">
    <property type="component" value="Chromosome 5"/>
</dbReference>
<gene>
    <name evidence="1" type="ORF">PHYPA_007962</name>
</gene>
<keyword evidence="3" id="KW-1185">Reference proteome</keyword>
<dbReference type="EMBL" id="ABEU02000005">
    <property type="protein sequence ID" value="PNR54285.1"/>
    <property type="molecule type" value="Genomic_DNA"/>
</dbReference>
<dbReference type="Gramene" id="Pp3c5_20900V3.2">
    <property type="protein sequence ID" value="PAC:32953942.CDS.1"/>
    <property type="gene ID" value="Pp3c5_20900"/>
</dbReference>
<dbReference type="EnsemblPlants" id="Pp3c5_20900V3.1">
    <property type="protein sequence ID" value="PAC:32953941.CDS.1"/>
    <property type="gene ID" value="Pp3c5_20900"/>
</dbReference>
<name>A0A2K1KKJ0_PHYPA</name>
<proteinExistence type="predicted"/>
<evidence type="ECO:0000313" key="2">
    <source>
        <dbReference type="EnsemblPlants" id="PAC:32953941.CDS.1"/>
    </source>
</evidence>
<dbReference type="AlphaFoldDB" id="A0A2K1KKJ0"/>
<dbReference type="EnsemblPlants" id="Pp3c5_20900V3.2">
    <property type="protein sequence ID" value="PAC:32953942.CDS.1"/>
    <property type="gene ID" value="Pp3c5_20900"/>
</dbReference>
<sequence>MALNSGKFYNLFIHLYSLGLNVNCVSTFRLNWCQDKVMSPQELPSVLADEIQADQQSSNQLPVEVDKKVINRQWRLFARLSFLNTANLKDIKSLERNEVKPRTRYTSLSDYRTVSPKPSVKKST</sequence>
<dbReference type="Gramene" id="Pp3c5_20900V3.1">
    <property type="protein sequence ID" value="PAC:32953941.CDS.1"/>
    <property type="gene ID" value="Pp3c5_20900"/>
</dbReference>
<reference evidence="2" key="3">
    <citation type="submission" date="2020-12" db="UniProtKB">
        <authorList>
            <consortium name="EnsemblPlants"/>
        </authorList>
    </citation>
    <scope>IDENTIFICATION</scope>
</reference>
<reference evidence="1 3" key="1">
    <citation type="journal article" date="2008" name="Science">
        <title>The Physcomitrella genome reveals evolutionary insights into the conquest of land by plants.</title>
        <authorList>
            <person name="Rensing S."/>
            <person name="Lang D."/>
            <person name="Zimmer A."/>
            <person name="Terry A."/>
            <person name="Salamov A."/>
            <person name="Shapiro H."/>
            <person name="Nishiyama T."/>
            <person name="Perroud P.-F."/>
            <person name="Lindquist E."/>
            <person name="Kamisugi Y."/>
            <person name="Tanahashi T."/>
            <person name="Sakakibara K."/>
            <person name="Fujita T."/>
            <person name="Oishi K."/>
            <person name="Shin-I T."/>
            <person name="Kuroki Y."/>
            <person name="Toyoda A."/>
            <person name="Suzuki Y."/>
            <person name="Hashimoto A."/>
            <person name="Yamaguchi K."/>
            <person name="Sugano A."/>
            <person name="Kohara Y."/>
            <person name="Fujiyama A."/>
            <person name="Anterola A."/>
            <person name="Aoki S."/>
            <person name="Ashton N."/>
            <person name="Barbazuk W.B."/>
            <person name="Barker E."/>
            <person name="Bennetzen J."/>
            <person name="Bezanilla M."/>
            <person name="Blankenship R."/>
            <person name="Cho S.H."/>
            <person name="Dutcher S."/>
            <person name="Estelle M."/>
            <person name="Fawcett J.A."/>
            <person name="Gundlach H."/>
            <person name="Hanada K."/>
            <person name="Heyl A."/>
            <person name="Hicks K.A."/>
            <person name="Hugh J."/>
            <person name="Lohr M."/>
            <person name="Mayer K."/>
            <person name="Melkozernov A."/>
            <person name="Murata T."/>
            <person name="Nelson D."/>
            <person name="Pils B."/>
            <person name="Prigge M."/>
            <person name="Reiss B."/>
            <person name="Renner T."/>
            <person name="Rombauts S."/>
            <person name="Rushton P."/>
            <person name="Sanderfoot A."/>
            <person name="Schween G."/>
            <person name="Shiu S.-H."/>
            <person name="Stueber K."/>
            <person name="Theodoulou F.L."/>
            <person name="Tu H."/>
            <person name="Van de Peer Y."/>
            <person name="Verrier P.J."/>
            <person name="Waters E."/>
            <person name="Wood A."/>
            <person name="Yang L."/>
            <person name="Cove D."/>
            <person name="Cuming A."/>
            <person name="Hasebe M."/>
            <person name="Lucas S."/>
            <person name="Mishler D.B."/>
            <person name="Reski R."/>
            <person name="Grigoriev I."/>
            <person name="Quatrano R.S."/>
            <person name="Boore J.L."/>
        </authorList>
    </citation>
    <scope>NUCLEOTIDE SEQUENCE [LARGE SCALE GENOMIC DNA]</scope>
    <source>
        <strain evidence="2 3">cv. Gransden 2004</strain>
    </source>
</reference>
<dbReference type="InParanoid" id="A0A2K1KKJ0"/>
<evidence type="ECO:0000313" key="3">
    <source>
        <dbReference type="Proteomes" id="UP000006727"/>
    </source>
</evidence>
<organism evidence="1">
    <name type="scientific">Physcomitrium patens</name>
    <name type="common">Spreading-leaved earth moss</name>
    <name type="synonym">Physcomitrella patens</name>
    <dbReference type="NCBI Taxonomy" id="3218"/>
    <lineage>
        <taxon>Eukaryota</taxon>
        <taxon>Viridiplantae</taxon>
        <taxon>Streptophyta</taxon>
        <taxon>Embryophyta</taxon>
        <taxon>Bryophyta</taxon>
        <taxon>Bryophytina</taxon>
        <taxon>Bryopsida</taxon>
        <taxon>Funariidae</taxon>
        <taxon>Funariales</taxon>
        <taxon>Funariaceae</taxon>
        <taxon>Physcomitrium</taxon>
    </lineage>
</organism>
<accession>A0A2K1KKJ0</accession>
<protein>
    <submittedName>
        <fullName evidence="1 2">Uncharacterized protein</fullName>
    </submittedName>
</protein>